<dbReference type="Proteomes" id="UP001319180">
    <property type="component" value="Unassembled WGS sequence"/>
</dbReference>
<dbReference type="EMBL" id="JAHESC010000036">
    <property type="protein sequence ID" value="MBT1689167.1"/>
    <property type="molecule type" value="Genomic_DNA"/>
</dbReference>
<keyword evidence="2" id="KW-1185">Reference proteome</keyword>
<dbReference type="AlphaFoldDB" id="A0AAP2GF65"/>
<reference evidence="1 2" key="1">
    <citation type="submission" date="2021-05" db="EMBL/GenBank/DDBJ databases">
        <title>A Polyphasic approach of four new species of the genus Ohtaekwangia: Ohtaekwangia histidinii sp. nov., Ohtaekwangia cretensis sp. nov., Ohtaekwangia indiensis sp. nov., Ohtaekwangia reichenbachii sp. nov. from diverse environment.</title>
        <authorList>
            <person name="Octaviana S."/>
        </authorList>
    </citation>
    <scope>NUCLEOTIDE SEQUENCE [LARGE SCALE GENOMIC DNA]</scope>
    <source>
        <strain evidence="1 2">PWU37</strain>
    </source>
</reference>
<evidence type="ECO:0000313" key="1">
    <source>
        <dbReference type="EMBL" id="MBT1689167.1"/>
    </source>
</evidence>
<dbReference type="RefSeq" id="WP_254092393.1">
    <property type="nucleotide sequence ID" value="NZ_JAHESC010000036.1"/>
</dbReference>
<gene>
    <name evidence="1" type="ORF">KK078_21560</name>
</gene>
<comment type="caution">
    <text evidence="1">The sequence shown here is derived from an EMBL/GenBank/DDBJ whole genome shotgun (WGS) entry which is preliminary data.</text>
</comment>
<evidence type="ECO:0000313" key="2">
    <source>
        <dbReference type="Proteomes" id="UP001319180"/>
    </source>
</evidence>
<sequence length="417" mass="47379">MEDFDNATPAPLLTPLIVLVHKYIQRSPATAGSGGGLREVRDTFHREAERVKRALMRLRIKRTDECRYQVRVAQQDLMELIDLVVAEGGAAEIEASPGYTRSVVGLLFKGLEGLLAYIEHGYPGQFDHEIPLCDGQREIWQLRIHRQLSVISPWFREQGLSGSLWDIVSEPFCEILAPAGLPLVSHREWKYLSKLLTELEQLAKNEVTDAEEALLCLLVHHNFNKDQYLEYCTHYIAAQVSDNEPTNEEQLARVLRYRNLIDAVYPTAAHVGLWPGHDALHTRLMRWMDRIQAYYQGAVENPGEFGEQDVSTRRKGPAGWQRVRTTASLKELAGFFRLLLECGFFRETVFATISRFIAFGFSTGSSTEPVFGNVRKAFSDPSDVALRFAEELCKKMLQLIAEIRSGKKILKDSKKRS</sequence>
<protein>
    <submittedName>
        <fullName evidence="1">Uncharacterized protein</fullName>
    </submittedName>
</protein>
<organism evidence="1 2">
    <name type="scientific">Dawidia soli</name>
    <dbReference type="NCBI Taxonomy" id="2782352"/>
    <lineage>
        <taxon>Bacteria</taxon>
        <taxon>Pseudomonadati</taxon>
        <taxon>Bacteroidota</taxon>
        <taxon>Cytophagia</taxon>
        <taxon>Cytophagales</taxon>
        <taxon>Chryseotaleaceae</taxon>
        <taxon>Dawidia</taxon>
    </lineage>
</organism>
<proteinExistence type="predicted"/>
<name>A0AAP2GF65_9BACT</name>
<accession>A0AAP2GF65</accession>